<dbReference type="SFLD" id="SFLDG00002">
    <property type="entry name" value="C1.7:_P-type_atpase_like"/>
    <property type="match status" value="1"/>
</dbReference>
<evidence type="ECO:0000313" key="13">
    <source>
        <dbReference type="Proteomes" id="UP000229385"/>
    </source>
</evidence>
<keyword evidence="8 10" id="KW-1133">Transmembrane helix</keyword>
<dbReference type="Gene3D" id="2.70.150.10">
    <property type="entry name" value="Calcium-transporting ATPase, cytoplasmic transduction domain A"/>
    <property type="match status" value="1"/>
</dbReference>
<dbReference type="Gene3D" id="3.40.1110.10">
    <property type="entry name" value="Calcium-transporting ATPase, cytoplasmic domain N"/>
    <property type="match status" value="1"/>
</dbReference>
<dbReference type="InterPro" id="IPR006068">
    <property type="entry name" value="ATPase_P-typ_cation-transptr_C"/>
</dbReference>
<dbReference type="GO" id="GO:0016887">
    <property type="term" value="F:ATP hydrolysis activity"/>
    <property type="evidence" value="ECO:0007669"/>
    <property type="project" value="InterPro"/>
</dbReference>
<feature type="transmembrane region" description="Helical" evidence="10">
    <location>
        <begin position="83"/>
        <end position="102"/>
    </location>
</feature>
<evidence type="ECO:0000256" key="2">
    <source>
        <dbReference type="ARBA" id="ARBA00005675"/>
    </source>
</evidence>
<evidence type="ECO:0000256" key="8">
    <source>
        <dbReference type="ARBA" id="ARBA00022989"/>
    </source>
</evidence>
<keyword evidence="7" id="KW-1278">Translocase</keyword>
<keyword evidence="4 10" id="KW-0812">Transmembrane</keyword>
<dbReference type="AlphaFoldDB" id="A0A2M7XEI1"/>
<evidence type="ECO:0000259" key="11">
    <source>
        <dbReference type="SMART" id="SM00831"/>
    </source>
</evidence>
<comment type="caution">
    <text evidence="12">The sequence shown here is derived from an EMBL/GenBank/DDBJ whole genome shotgun (WGS) entry which is preliminary data.</text>
</comment>
<evidence type="ECO:0000256" key="6">
    <source>
        <dbReference type="ARBA" id="ARBA00022840"/>
    </source>
</evidence>
<comment type="subcellular location">
    <subcellularLocation>
        <location evidence="1">Cell membrane</location>
        <topology evidence="1">Multi-pass membrane protein</topology>
    </subcellularLocation>
</comment>
<dbReference type="Gene3D" id="3.40.50.1000">
    <property type="entry name" value="HAD superfamily/HAD-like"/>
    <property type="match status" value="1"/>
</dbReference>
<dbReference type="PANTHER" id="PTHR43294:SF21">
    <property type="entry name" value="CATION TRANSPORTING ATPASE"/>
    <property type="match status" value="1"/>
</dbReference>
<dbReference type="InterPro" id="IPR023214">
    <property type="entry name" value="HAD_sf"/>
</dbReference>
<dbReference type="InterPro" id="IPR008250">
    <property type="entry name" value="ATPase_P-typ_transduc_dom_A_sf"/>
</dbReference>
<feature type="transmembrane region" description="Helical" evidence="10">
    <location>
        <begin position="782"/>
        <end position="802"/>
    </location>
</feature>
<feature type="transmembrane region" description="Helical" evidence="10">
    <location>
        <begin position="243"/>
        <end position="264"/>
    </location>
</feature>
<dbReference type="InterPro" id="IPR044492">
    <property type="entry name" value="P_typ_ATPase_HD_dom"/>
</dbReference>
<dbReference type="InterPro" id="IPR059000">
    <property type="entry name" value="ATPase_P-type_domA"/>
</dbReference>
<dbReference type="NCBIfam" id="TIGR01494">
    <property type="entry name" value="ATPase_P-type"/>
    <property type="match status" value="2"/>
</dbReference>
<dbReference type="Proteomes" id="UP000229385">
    <property type="component" value="Unassembled WGS sequence"/>
</dbReference>
<dbReference type="InterPro" id="IPR001757">
    <property type="entry name" value="P_typ_ATPase"/>
</dbReference>
<keyword evidence="6" id="KW-0067">ATP-binding</keyword>
<keyword evidence="3" id="KW-1003">Cell membrane</keyword>
<feature type="transmembrane region" description="Helical" evidence="10">
    <location>
        <begin position="748"/>
        <end position="770"/>
    </location>
</feature>
<feature type="transmembrane region" description="Helical" evidence="10">
    <location>
        <begin position="276"/>
        <end position="298"/>
    </location>
</feature>
<evidence type="ECO:0000256" key="5">
    <source>
        <dbReference type="ARBA" id="ARBA00022741"/>
    </source>
</evidence>
<dbReference type="SUPFAM" id="SSF81665">
    <property type="entry name" value="Calcium ATPase, transmembrane domain M"/>
    <property type="match status" value="1"/>
</dbReference>
<evidence type="ECO:0000256" key="3">
    <source>
        <dbReference type="ARBA" id="ARBA00022475"/>
    </source>
</evidence>
<dbReference type="GO" id="GO:0005886">
    <property type="term" value="C:plasma membrane"/>
    <property type="evidence" value="ECO:0007669"/>
    <property type="project" value="UniProtKB-SubCell"/>
</dbReference>
<keyword evidence="5" id="KW-0547">Nucleotide-binding</keyword>
<dbReference type="SUPFAM" id="SSF81660">
    <property type="entry name" value="Metal cation-transporting ATPase, ATP-binding domain N"/>
    <property type="match status" value="1"/>
</dbReference>
<dbReference type="InterPro" id="IPR036412">
    <property type="entry name" value="HAD-like_sf"/>
</dbReference>
<proteinExistence type="inferred from homology"/>
<feature type="domain" description="Cation-transporting P-type ATPase N-terminal" evidence="11">
    <location>
        <begin position="5"/>
        <end position="79"/>
    </location>
</feature>
<evidence type="ECO:0000256" key="9">
    <source>
        <dbReference type="ARBA" id="ARBA00023136"/>
    </source>
</evidence>
<dbReference type="Pfam" id="PF08282">
    <property type="entry name" value="Hydrolase_3"/>
    <property type="match status" value="1"/>
</dbReference>
<dbReference type="PRINTS" id="PR00120">
    <property type="entry name" value="HATPASE"/>
</dbReference>
<feature type="transmembrane region" description="Helical" evidence="10">
    <location>
        <begin position="59"/>
        <end position="77"/>
    </location>
</feature>
<dbReference type="Pfam" id="PF13246">
    <property type="entry name" value="Cation_ATPase"/>
    <property type="match status" value="1"/>
</dbReference>
<organism evidence="12 13">
    <name type="scientific">Candidatus Uhrbacteria bacterium CG_4_9_14_3_um_filter_50_9</name>
    <dbReference type="NCBI Taxonomy" id="1975035"/>
    <lineage>
        <taxon>Bacteria</taxon>
        <taxon>Candidatus Uhriibacteriota</taxon>
    </lineage>
</organism>
<dbReference type="InterPro" id="IPR050510">
    <property type="entry name" value="Cation_transp_ATPase_P-type"/>
</dbReference>
<dbReference type="SMART" id="SM00831">
    <property type="entry name" value="Cation_ATPase_N"/>
    <property type="match status" value="1"/>
</dbReference>
<protein>
    <recommendedName>
        <fullName evidence="11">Cation-transporting P-type ATPase N-terminal domain-containing protein</fullName>
    </recommendedName>
</protein>
<feature type="transmembrane region" description="Helical" evidence="10">
    <location>
        <begin position="814"/>
        <end position="833"/>
    </location>
</feature>
<dbReference type="InterPro" id="IPR018303">
    <property type="entry name" value="ATPase_P-typ_P_site"/>
</dbReference>
<dbReference type="PROSITE" id="PS00154">
    <property type="entry name" value="ATPASE_E1_E2"/>
    <property type="match status" value="1"/>
</dbReference>
<dbReference type="GO" id="GO:0005524">
    <property type="term" value="F:ATP binding"/>
    <property type="evidence" value="ECO:0007669"/>
    <property type="project" value="UniProtKB-KW"/>
</dbReference>
<sequence length="879" mass="95944">MSTTFWHSESISETLKHFAVDPERGLSAKQVSLLQEQGLLNTLPSKNTDPWWRVLSRQFLSPLIIILVIAAVISAFLQEWVDTGVISAAVGLNTIIGFIQEFKANRTLKQLRSLVQPHAMVLRDGKELDVPAVELVEGDILLLHAGDRVTADARLLESIELSVDESVLTGESLPLKKTIDPLKEGVLLAERTNMVYAGTSVVGGRGRAVVVGVGAGTELGKIATLVEETDEGSTPLQEQLSQLARWIAMVVALLVVCLFVLGIWKGESLFEMFELSVALAVAAIPEGLVVSVTIILAIGMQRILKRHSLVRRLVGAETLGSVSVLCTDKTGTVTEGEMRVTHLATPDTSIRFQDLKSGQNDSMTQLLELAALCNDAIAFQENHEIQFKGNPTQRALLRAALDRGINHSVLRATHKREAEIPFDSAYKYMVTQNAWGSLSAWVLMGASSRVLSFSSFYLKDGKRTALTKAVRERLDAQEQALTSEGLRMIAVAIREEIQSETLTKEGLGEFTFFGYIGLRDPLRPEVAEQIRAAKAAGVRTVMVTGDHPETARAIGAEAGLIAGPESVVVGSDLDAWSDAELEQRVNQITIYARVEPRHKIRIVHAWQARGEVVAMTGDGVNDAPALKAADIGLAVGSGTEVAKQASDVVILNNDLGTITAAIEEGRVIFDNIRKTTTYLLSGSFTEIILITAAIIMGWPIPLLPAHILWINLAADSFPNLGLTMEPAENGVMKRPPRARTERVVNREMLRLTIVVGVVANVVLITLYLWLLNNATSIEAVRSMMFAAVGINSLTYVFAFKSFRRTLFQSNPFSNLWLLGGVALGFGLMLLSLMHPFFQRIFEITPLRLSDWGLLLMIGVLNLIAIEIVKGVFILRNGTH</sequence>
<feature type="transmembrane region" description="Helical" evidence="10">
    <location>
        <begin position="706"/>
        <end position="727"/>
    </location>
</feature>
<dbReference type="EMBL" id="PFWU01000005">
    <property type="protein sequence ID" value="PJA46277.1"/>
    <property type="molecule type" value="Genomic_DNA"/>
</dbReference>
<evidence type="ECO:0000256" key="1">
    <source>
        <dbReference type="ARBA" id="ARBA00004651"/>
    </source>
</evidence>
<evidence type="ECO:0000313" key="12">
    <source>
        <dbReference type="EMBL" id="PJA46277.1"/>
    </source>
</evidence>
<feature type="transmembrane region" description="Helical" evidence="10">
    <location>
        <begin position="853"/>
        <end position="874"/>
    </location>
</feature>
<dbReference type="InterPro" id="IPR023299">
    <property type="entry name" value="ATPase_P-typ_cyto_dom_N"/>
</dbReference>
<dbReference type="InterPro" id="IPR004014">
    <property type="entry name" value="ATPase_P-typ_cation-transptr_N"/>
</dbReference>
<keyword evidence="9 10" id="KW-0472">Membrane</keyword>
<dbReference type="SFLD" id="SFLDF00027">
    <property type="entry name" value="p-type_atpase"/>
    <property type="match status" value="1"/>
</dbReference>
<dbReference type="Pfam" id="PF00690">
    <property type="entry name" value="Cation_ATPase_N"/>
    <property type="match status" value="1"/>
</dbReference>
<gene>
    <name evidence="12" type="ORF">CO174_00520</name>
</gene>
<dbReference type="Gene3D" id="1.20.1110.10">
    <property type="entry name" value="Calcium-transporting ATPase, transmembrane domain"/>
    <property type="match status" value="1"/>
</dbReference>
<dbReference type="SUPFAM" id="SSF81653">
    <property type="entry name" value="Calcium ATPase, transduction domain A"/>
    <property type="match status" value="1"/>
</dbReference>
<dbReference type="InterPro" id="IPR023298">
    <property type="entry name" value="ATPase_P-typ_TM_dom_sf"/>
</dbReference>
<comment type="similarity">
    <text evidence="2">Belongs to the cation transport ATPase (P-type) (TC 3.A.3) family. Type IIA subfamily.</text>
</comment>
<evidence type="ECO:0000256" key="4">
    <source>
        <dbReference type="ARBA" id="ARBA00022692"/>
    </source>
</evidence>
<dbReference type="SUPFAM" id="SSF56784">
    <property type="entry name" value="HAD-like"/>
    <property type="match status" value="1"/>
</dbReference>
<reference evidence="13" key="1">
    <citation type="submission" date="2017-09" db="EMBL/GenBank/DDBJ databases">
        <title>Depth-based differentiation of microbial function through sediment-hosted aquifers and enrichment of novel symbionts in the deep terrestrial subsurface.</title>
        <authorList>
            <person name="Probst A.J."/>
            <person name="Ladd B."/>
            <person name="Jarett J.K."/>
            <person name="Geller-Mcgrath D.E."/>
            <person name="Sieber C.M.K."/>
            <person name="Emerson J.B."/>
            <person name="Anantharaman K."/>
            <person name="Thomas B.C."/>
            <person name="Malmstrom R."/>
            <person name="Stieglmeier M."/>
            <person name="Klingl A."/>
            <person name="Woyke T."/>
            <person name="Ryan C.M."/>
            <person name="Banfield J.F."/>
        </authorList>
    </citation>
    <scope>NUCLEOTIDE SEQUENCE [LARGE SCALE GENOMIC DNA]</scope>
</reference>
<dbReference type="SFLD" id="SFLDS00003">
    <property type="entry name" value="Haloacid_Dehalogenase"/>
    <property type="match status" value="1"/>
</dbReference>
<accession>A0A2M7XEI1</accession>
<evidence type="ECO:0000256" key="7">
    <source>
        <dbReference type="ARBA" id="ARBA00022967"/>
    </source>
</evidence>
<dbReference type="Pfam" id="PF00689">
    <property type="entry name" value="Cation_ATPase_C"/>
    <property type="match status" value="1"/>
</dbReference>
<name>A0A2M7XEI1_9BACT</name>
<dbReference type="Pfam" id="PF00122">
    <property type="entry name" value="E1-E2_ATPase"/>
    <property type="match status" value="1"/>
</dbReference>
<dbReference type="PRINTS" id="PR00119">
    <property type="entry name" value="CATATPASE"/>
</dbReference>
<dbReference type="PANTHER" id="PTHR43294">
    <property type="entry name" value="SODIUM/POTASSIUM-TRANSPORTING ATPASE SUBUNIT ALPHA"/>
    <property type="match status" value="1"/>
</dbReference>
<feature type="transmembrane region" description="Helical" evidence="10">
    <location>
        <begin position="678"/>
        <end position="700"/>
    </location>
</feature>
<evidence type="ECO:0000256" key="10">
    <source>
        <dbReference type="SAM" id="Phobius"/>
    </source>
</evidence>